<evidence type="ECO:0000313" key="2">
    <source>
        <dbReference type="Proteomes" id="UP000187465"/>
    </source>
</evidence>
<reference evidence="1 2" key="1">
    <citation type="submission" date="2016-10" db="EMBL/GenBank/DDBJ databases">
        <title>Paenibacillus species isolates.</title>
        <authorList>
            <person name="Beno S.M."/>
        </authorList>
    </citation>
    <scope>NUCLEOTIDE SEQUENCE [LARGE SCALE GENOMIC DNA]</scope>
    <source>
        <strain evidence="1 2">FSL H7-0604</strain>
    </source>
</reference>
<name>A0A1R0X0Z3_9BACL</name>
<proteinExistence type="predicted"/>
<dbReference type="AlphaFoldDB" id="A0A1R0X0Z3"/>
<dbReference type="Proteomes" id="UP000187465">
    <property type="component" value="Unassembled WGS sequence"/>
</dbReference>
<dbReference type="RefSeq" id="WP_076179594.1">
    <property type="nucleotide sequence ID" value="NZ_MKQP01000043.1"/>
</dbReference>
<dbReference type="EMBL" id="MKQP01000043">
    <property type="protein sequence ID" value="OMD26251.1"/>
    <property type="molecule type" value="Genomic_DNA"/>
</dbReference>
<gene>
    <name evidence="1" type="ORF">BJP51_27610</name>
</gene>
<protein>
    <submittedName>
        <fullName evidence="1">Uncharacterized protein</fullName>
    </submittedName>
</protein>
<comment type="caution">
    <text evidence="1">The sequence shown here is derived from an EMBL/GenBank/DDBJ whole genome shotgun (WGS) entry which is preliminary data.</text>
</comment>
<evidence type="ECO:0000313" key="1">
    <source>
        <dbReference type="EMBL" id="OMD26251.1"/>
    </source>
</evidence>
<organism evidence="1 2">
    <name type="scientific">Paenibacillus odorifer</name>
    <dbReference type="NCBI Taxonomy" id="189426"/>
    <lineage>
        <taxon>Bacteria</taxon>
        <taxon>Bacillati</taxon>
        <taxon>Bacillota</taxon>
        <taxon>Bacilli</taxon>
        <taxon>Bacillales</taxon>
        <taxon>Paenibacillaceae</taxon>
        <taxon>Paenibacillus</taxon>
    </lineage>
</organism>
<accession>A0A1R0X0Z3</accession>
<sequence>MSEHQQSVVNSVAPGPFVRSTESIYFTKDQINAMIESSVGQSVSGLGWAIASFGYGRIKQILAAKLPPQVASLLSLAVVVVSAVKLVEQIANYTEENRLSEILHTLVDNSGTFGRIKVTVTTWEKLVVNPTNSYWTYYTTTSYEAVGY</sequence>